<feature type="compositionally biased region" description="Basic and acidic residues" evidence="1">
    <location>
        <begin position="69"/>
        <end position="83"/>
    </location>
</feature>
<sequence length="90" mass="10876">MSRKHMNHWLKSETLRRCLFPLAFVCIFIVWRLAEHGVRSVWVYLLLTVGVICLALDRVFKPWEHDRMRKRQERDRGLEDNSIKKQGLNQ</sequence>
<feature type="transmembrane region" description="Helical" evidence="2">
    <location>
        <begin position="42"/>
        <end position="60"/>
    </location>
</feature>
<evidence type="ECO:0000256" key="1">
    <source>
        <dbReference type="SAM" id="MobiDB-lite"/>
    </source>
</evidence>
<dbReference type="Proteomes" id="UP000005396">
    <property type="component" value="Unassembled WGS sequence"/>
</dbReference>
<gene>
    <name evidence="3" type="ORF">CLOBOL_01015</name>
</gene>
<keyword evidence="2" id="KW-0472">Membrane</keyword>
<feature type="region of interest" description="Disordered" evidence="1">
    <location>
        <begin position="69"/>
        <end position="90"/>
    </location>
</feature>
<reference evidence="3 4" key="1">
    <citation type="submission" date="2007-08" db="EMBL/GenBank/DDBJ databases">
        <authorList>
            <person name="Fulton L."/>
            <person name="Clifton S."/>
            <person name="Fulton B."/>
            <person name="Xu J."/>
            <person name="Minx P."/>
            <person name="Pepin K.H."/>
            <person name="Johnson M."/>
            <person name="Thiruvilangam P."/>
            <person name="Bhonagiri V."/>
            <person name="Nash W.E."/>
            <person name="Mardis E.R."/>
            <person name="Wilson R.K."/>
        </authorList>
    </citation>
    <scope>NUCLEOTIDE SEQUENCE [LARGE SCALE GENOMIC DNA]</scope>
    <source>
        <strain evidence="4">ATCC BAA-613 / DSM 15670 / CCUG 46953 / JCM 12243 / WAL 16351</strain>
    </source>
</reference>
<dbReference type="AlphaFoldDB" id="A8RJT0"/>
<keyword evidence="2" id="KW-1133">Transmembrane helix</keyword>
<dbReference type="EMBL" id="ABCC02000011">
    <property type="protein sequence ID" value="EDP18653.1"/>
    <property type="molecule type" value="Genomic_DNA"/>
</dbReference>
<evidence type="ECO:0000313" key="3">
    <source>
        <dbReference type="EMBL" id="EDP18653.1"/>
    </source>
</evidence>
<dbReference type="PaxDb" id="411902-CLOBOL_01015"/>
<dbReference type="HOGENOM" id="CLU_2521689_0_0_9"/>
<comment type="caution">
    <text evidence="3">The sequence shown here is derived from an EMBL/GenBank/DDBJ whole genome shotgun (WGS) entry which is preliminary data.</text>
</comment>
<protein>
    <submittedName>
        <fullName evidence="3">Uncharacterized protein</fullName>
    </submittedName>
</protein>
<evidence type="ECO:0000313" key="4">
    <source>
        <dbReference type="Proteomes" id="UP000005396"/>
    </source>
</evidence>
<name>A8RJT0_ENTBW</name>
<proteinExistence type="predicted"/>
<organism evidence="3 4">
    <name type="scientific">Enterocloster bolteae (strain ATCC BAA-613 / DSM 15670 / CCUG 46953 / JCM 12243 / WAL 16351)</name>
    <name type="common">Clostridium bolteae</name>
    <dbReference type="NCBI Taxonomy" id="411902"/>
    <lineage>
        <taxon>Bacteria</taxon>
        <taxon>Bacillati</taxon>
        <taxon>Bacillota</taxon>
        <taxon>Clostridia</taxon>
        <taxon>Lachnospirales</taxon>
        <taxon>Lachnospiraceae</taxon>
        <taxon>Enterocloster</taxon>
    </lineage>
</organism>
<evidence type="ECO:0000256" key="2">
    <source>
        <dbReference type="SAM" id="Phobius"/>
    </source>
</evidence>
<reference evidence="3 4" key="2">
    <citation type="submission" date="2007-09" db="EMBL/GenBank/DDBJ databases">
        <title>Draft genome sequence of Clostridium bolteae (ATCC BAA-613).</title>
        <authorList>
            <person name="Sudarsanam P."/>
            <person name="Ley R."/>
            <person name="Guruge J."/>
            <person name="Turnbaugh P.J."/>
            <person name="Mahowald M."/>
            <person name="Liep D."/>
            <person name="Gordon J."/>
        </authorList>
    </citation>
    <scope>NUCLEOTIDE SEQUENCE [LARGE SCALE GENOMIC DNA]</scope>
    <source>
        <strain evidence="4">ATCC BAA-613 / DSM 15670 / CCUG 46953 / JCM 12243 / WAL 16351</strain>
    </source>
</reference>
<accession>A8RJT0</accession>
<keyword evidence="2" id="KW-0812">Transmembrane</keyword>